<protein>
    <recommendedName>
        <fullName evidence="3">Bacterial type II secretion system protein E domain-containing protein</fullName>
    </recommendedName>
</protein>
<dbReference type="InterPro" id="IPR003593">
    <property type="entry name" value="AAA+_ATPase"/>
</dbReference>
<evidence type="ECO:0000256" key="1">
    <source>
        <dbReference type="ARBA" id="ARBA00022741"/>
    </source>
</evidence>
<dbReference type="InterPro" id="IPR001482">
    <property type="entry name" value="T2SS/T4SS_dom"/>
</dbReference>
<dbReference type="CDD" id="cd01129">
    <property type="entry name" value="PulE-GspE-like"/>
    <property type="match status" value="1"/>
</dbReference>
<dbReference type="FunFam" id="3.30.300.160:FF:000002">
    <property type="entry name" value="Type II secretion system protein E"/>
    <property type="match status" value="1"/>
</dbReference>
<dbReference type="InterPro" id="IPR007831">
    <property type="entry name" value="T2SS_GspE_N"/>
</dbReference>
<evidence type="ECO:0000259" key="3">
    <source>
        <dbReference type="PROSITE" id="PS00662"/>
    </source>
</evidence>
<dbReference type="PANTHER" id="PTHR30258:SF1">
    <property type="entry name" value="PROTEIN TRANSPORT PROTEIN HOFB HOMOLOG"/>
    <property type="match status" value="1"/>
</dbReference>
<dbReference type="SMART" id="SM00382">
    <property type="entry name" value="AAA"/>
    <property type="match status" value="1"/>
</dbReference>
<keyword evidence="2" id="KW-0067">ATP-binding</keyword>
<reference evidence="4" key="1">
    <citation type="journal article" date="2015" name="Nature">
        <title>Complex archaea that bridge the gap between prokaryotes and eukaryotes.</title>
        <authorList>
            <person name="Spang A."/>
            <person name="Saw J.H."/>
            <person name="Jorgensen S.L."/>
            <person name="Zaremba-Niedzwiedzka K."/>
            <person name="Martijn J."/>
            <person name="Lind A.E."/>
            <person name="van Eijk R."/>
            <person name="Schleper C."/>
            <person name="Guy L."/>
            <person name="Ettema T.J."/>
        </authorList>
    </citation>
    <scope>NUCLEOTIDE SEQUENCE</scope>
</reference>
<dbReference type="GO" id="GO:0005886">
    <property type="term" value="C:plasma membrane"/>
    <property type="evidence" value="ECO:0007669"/>
    <property type="project" value="TreeGrafter"/>
</dbReference>
<dbReference type="PANTHER" id="PTHR30258">
    <property type="entry name" value="TYPE II SECRETION SYSTEM PROTEIN GSPE-RELATED"/>
    <property type="match status" value="1"/>
</dbReference>
<dbReference type="SUPFAM" id="SSF52540">
    <property type="entry name" value="P-loop containing nucleoside triphosphate hydrolases"/>
    <property type="match status" value="1"/>
</dbReference>
<dbReference type="Pfam" id="PF05157">
    <property type="entry name" value="MshEN"/>
    <property type="match status" value="1"/>
</dbReference>
<dbReference type="AlphaFoldDB" id="A0A0F9PY34"/>
<evidence type="ECO:0000313" key="4">
    <source>
        <dbReference type="EMBL" id="KKN05941.1"/>
    </source>
</evidence>
<dbReference type="Gene3D" id="3.30.300.160">
    <property type="entry name" value="Type II secretion system, protein E, N-terminal domain"/>
    <property type="match status" value="1"/>
</dbReference>
<dbReference type="InterPro" id="IPR027417">
    <property type="entry name" value="P-loop_NTPase"/>
</dbReference>
<evidence type="ECO:0000256" key="2">
    <source>
        <dbReference type="ARBA" id="ARBA00022840"/>
    </source>
</evidence>
<dbReference type="Gene3D" id="3.30.450.90">
    <property type="match status" value="1"/>
</dbReference>
<dbReference type="GO" id="GO:0005524">
    <property type="term" value="F:ATP binding"/>
    <property type="evidence" value="ECO:0007669"/>
    <property type="project" value="UniProtKB-KW"/>
</dbReference>
<dbReference type="PROSITE" id="PS00662">
    <property type="entry name" value="T2SP_E"/>
    <property type="match status" value="1"/>
</dbReference>
<dbReference type="SUPFAM" id="SSF160246">
    <property type="entry name" value="EspE N-terminal domain-like"/>
    <property type="match status" value="1"/>
</dbReference>
<name>A0A0F9PY34_9ZZZZ</name>
<gene>
    <name evidence="4" type="ORF">LCGC14_1082340</name>
</gene>
<sequence>MKKDKRHIGQILIDAGLINEDQLKEALNNGQPLSRALVQMGLLTETQIATELSKEIKIPFVDLSEYEINHHAATKISEDLARRYNLVPIDFEEDRLVVAMLDPSNIFAIDDLRIITGNEINVVIATETDIKNAISEIYKLETQVDDAVEGVDSDVGEEGEEEQIEIGKEKGSPVVKMIDSILVESARQRANDIHIEPQEDGVRIRYRVDGVLHDVTFVPKKMQAAIVSRIKIMAHMDIAERRVPQDGRFGLKVDRKQIDFRVASLPTVHGEKLVLRLLEKESIMIDLNKLGLEKNALSMLTDSLKRPYGAVLVTGPTGCGKTTTLYGALRTLNDITKNLITVEDPVEYKLPGVNQVQINTRAGLSFAAGLRSILRHDPDIVMIGEIRDYETAKISIESALTGHLVLSTLHTNDAAAALARLTEMKVEPFLAASAIECVVAQRLARRLCKFCAKEHKPQEATLKLAGFNLDPKKIKFYEAVGCKKCSNTGYRGRVGLFEVLRMNEALERLAVARVSSDEIKKEARKSAGLVTLREDGFSKVAEGLTTIEEIVRVTV</sequence>
<keyword evidence="1" id="KW-0547">Nucleotide-binding</keyword>
<accession>A0A0F9PY34</accession>
<dbReference type="Gene3D" id="3.40.50.300">
    <property type="entry name" value="P-loop containing nucleotide triphosphate hydrolases"/>
    <property type="match status" value="1"/>
</dbReference>
<dbReference type="EMBL" id="LAZR01004746">
    <property type="protein sequence ID" value="KKN05941.1"/>
    <property type="molecule type" value="Genomic_DNA"/>
</dbReference>
<comment type="caution">
    <text evidence="4">The sequence shown here is derived from an EMBL/GenBank/DDBJ whole genome shotgun (WGS) entry which is preliminary data.</text>
</comment>
<feature type="domain" description="Bacterial type II secretion system protein E" evidence="3">
    <location>
        <begin position="374"/>
        <end position="388"/>
    </location>
</feature>
<dbReference type="InterPro" id="IPR037257">
    <property type="entry name" value="T2SS_E_N_sf"/>
</dbReference>
<organism evidence="4">
    <name type="scientific">marine sediment metagenome</name>
    <dbReference type="NCBI Taxonomy" id="412755"/>
    <lineage>
        <taxon>unclassified sequences</taxon>
        <taxon>metagenomes</taxon>
        <taxon>ecological metagenomes</taxon>
    </lineage>
</organism>
<dbReference type="FunFam" id="3.40.50.300:FF:000398">
    <property type="entry name" value="Type IV pilus assembly ATPase PilB"/>
    <property type="match status" value="1"/>
</dbReference>
<dbReference type="GO" id="GO:0016887">
    <property type="term" value="F:ATP hydrolysis activity"/>
    <property type="evidence" value="ECO:0007669"/>
    <property type="project" value="TreeGrafter"/>
</dbReference>
<dbReference type="FunFam" id="3.30.450.90:FF:000001">
    <property type="entry name" value="Type II secretion system ATPase GspE"/>
    <property type="match status" value="1"/>
</dbReference>
<dbReference type="Pfam" id="PF00437">
    <property type="entry name" value="T2SSE"/>
    <property type="match status" value="1"/>
</dbReference>
<proteinExistence type="predicted"/>